<dbReference type="RefSeq" id="WP_013970224.1">
    <property type="nucleotide sequence ID" value="NC_015732.1"/>
</dbReference>
<evidence type="ECO:0000313" key="3">
    <source>
        <dbReference type="Proteomes" id="UP000000503"/>
    </source>
</evidence>
<dbReference type="HOGENOM" id="CLU_694325_0_0_12"/>
<dbReference type="STRING" id="744872.Spica_2853"/>
<organism evidence="2 3">
    <name type="scientific">Gracilinema caldarium (strain ATCC 51460 / DSM 7334 / H1)</name>
    <name type="common">Treponema caldarium</name>
    <dbReference type="NCBI Taxonomy" id="744872"/>
    <lineage>
        <taxon>Bacteria</taxon>
        <taxon>Pseudomonadati</taxon>
        <taxon>Spirochaetota</taxon>
        <taxon>Spirochaetia</taxon>
        <taxon>Spirochaetales</taxon>
        <taxon>Breznakiellaceae</taxon>
        <taxon>Gracilinema</taxon>
    </lineage>
</organism>
<keyword evidence="1" id="KW-1133">Transmembrane helix</keyword>
<evidence type="ECO:0000256" key="1">
    <source>
        <dbReference type="SAM" id="Phobius"/>
    </source>
</evidence>
<dbReference type="eggNOG" id="ENOG5030JG9">
    <property type="taxonomic scope" value="Bacteria"/>
</dbReference>
<dbReference type="KEGG" id="scd:Spica_2853"/>
<keyword evidence="1" id="KW-0472">Membrane</keyword>
<dbReference type="OrthoDB" id="9778037at2"/>
<feature type="transmembrane region" description="Helical" evidence="1">
    <location>
        <begin position="41"/>
        <end position="64"/>
    </location>
</feature>
<keyword evidence="1" id="KW-0812">Transmembrane</keyword>
<accession>F8F3A9</accession>
<proteinExistence type="predicted"/>
<sequence length="405" mass="45259">MKTVKSMISNKTSHIELTITSWAVAMIMLITGLFLKESVLTLIGLFSLFVLSYALMSILVLTLLSREVIKGLSYVIIPEDAPAGDPIEFILRIISTNLSFCFKLAGVIAFCEIRLSTRDNKAIEAILPLSSTVIQKGIDSFHITTNPASRGVYVPEYAQVSLYDVFGFYHIAIPLIHKTTEELILRPKPAQNGTPITFHSGGTTHREEQTYQRTEELTEHRPYVPGDDPRRINWKLFGHSGDLFIRQGEQEPPPVAEYVLVLDTSIDYTIFSQEEGRLLVDGICQEALTLALELSRKRYAITLCYPGSALLSADESTISRLLAYPVAIDITFAQPFPVIPPSTSLLIISIPRTIQQNSTLLDEILSRPAQAKKVTFINPTKLLATSKYQNYYEAIIRYYGQVHGT</sequence>
<protein>
    <submittedName>
        <fullName evidence="2">Uncharacterized protein</fullName>
    </submittedName>
</protein>
<feature type="transmembrane region" description="Helical" evidence="1">
    <location>
        <begin position="12"/>
        <end position="35"/>
    </location>
</feature>
<dbReference type="EMBL" id="CP002868">
    <property type="protein sequence ID" value="AEJ20946.1"/>
    <property type="molecule type" value="Genomic_DNA"/>
</dbReference>
<reference evidence="3" key="1">
    <citation type="journal article" date="2013" name="Stand. Genomic Sci.">
        <title>Genome sequence of the thermophilic fresh-water bacterium Spirochaeta caldaria type strain (H1(T)), reclassification of Spirochaeta caldaria, Spirochaeta stenostrepta, and Spirochaeta zuelzerae in the genus Treponema as Treponema caldaria comb. nov., Treponema stenostrepta comb. nov., and Treponema zuelzerae comb. nov., and emendation of the genus Treponema.</title>
        <authorList>
            <person name="Abt B."/>
            <person name="Goker M."/>
            <person name="Scheuner C."/>
            <person name="Han C."/>
            <person name="Lu M."/>
            <person name="Misra M."/>
            <person name="Lapidus A."/>
            <person name="Nolan M."/>
            <person name="Lucas S."/>
            <person name="Hammon N."/>
            <person name="Deshpande S."/>
            <person name="Cheng J.F."/>
            <person name="Tapia R."/>
            <person name="Goodwin L.A."/>
            <person name="Pitluck S."/>
            <person name="Liolios K."/>
            <person name="Pagani I."/>
            <person name="Ivanova N."/>
            <person name="Mavromatis K."/>
            <person name="Mikhailova N."/>
            <person name="Huntemann M."/>
            <person name="Pati A."/>
            <person name="Chen A."/>
            <person name="Palaniappan K."/>
            <person name="Land M."/>
            <person name="Hauser L."/>
            <person name="Jeffries C.D."/>
            <person name="Rohde M."/>
            <person name="Spring S."/>
            <person name="Gronow S."/>
            <person name="Detter J.C."/>
            <person name="Bristow J."/>
            <person name="Eisen J.A."/>
            <person name="Markowitz V."/>
            <person name="Hugenholtz P."/>
            <person name="Kyrpides N.C."/>
            <person name="Woyke T."/>
            <person name="Klenk H.P."/>
        </authorList>
    </citation>
    <scope>NUCLEOTIDE SEQUENCE</scope>
    <source>
        <strain evidence="3">ATCC 51460 / DSM 7334 / H1</strain>
    </source>
</reference>
<dbReference type="PANTHER" id="PTHR34351">
    <property type="entry name" value="SLR1927 PROTEIN-RELATED"/>
    <property type="match status" value="1"/>
</dbReference>
<dbReference type="Proteomes" id="UP000000503">
    <property type="component" value="Chromosome"/>
</dbReference>
<name>F8F3A9_GRAC1</name>
<dbReference type="AlphaFoldDB" id="F8F3A9"/>
<gene>
    <name evidence="2" type="ordered locus">Spica_2853</name>
</gene>
<evidence type="ECO:0000313" key="2">
    <source>
        <dbReference type="EMBL" id="AEJ20946.1"/>
    </source>
</evidence>
<keyword evidence="3" id="KW-1185">Reference proteome</keyword>